<sequence>MTASTTSFIEFLPPTVRQPVVLCVLASLGLHGVFAANIQYMSFYSQSVKLPPTVQIVELSPEQINGVYPAPPSKLSFTPLDSLSPSLSILPVPGIDNILPPPAPEDFISGASLPVWPTNIPLPPASNSPGLPTYRLPPVVSPGSNSDPLNSGNIGFLPNSSPSLSFIPGPPLGFDNSNVPPGEVPGQPKPQGNLPPADELALRQQLIRELGQDVDCPPMFNNGNCTPSMFNPNNNPDTPANPTPPENNPPVAPTPPKGSILAGLQKGLQQDTTAQPQQPETREGVISEQQTAMLQGGSAYLNWVNRLLPNYPNLETASPMVANRFYPAAACEQKLTGKALIGVVAGEGGEVIQKPETLLGTGYPVLDDAAVAAVAEMTFDPSSSPKAYQIQFQFDSQENCKTVDNPSPEPANPAGATSPPPAQPIPPASETPAPTNPVEQKPPESTESTAPTSETPESAAPPEAPMSETPDP</sequence>
<organism evidence="2 3">
    <name type="scientific">Planktothrix paucivesiculata PCC 9631</name>
    <dbReference type="NCBI Taxonomy" id="671071"/>
    <lineage>
        <taxon>Bacteria</taxon>
        <taxon>Bacillati</taxon>
        <taxon>Cyanobacteriota</taxon>
        <taxon>Cyanophyceae</taxon>
        <taxon>Oscillatoriophycideae</taxon>
        <taxon>Oscillatoriales</taxon>
        <taxon>Microcoleaceae</taxon>
        <taxon>Planktothrix</taxon>
    </lineage>
</organism>
<dbReference type="RefSeq" id="WP_083620627.1">
    <property type="nucleotide sequence ID" value="NZ_LR735015.1"/>
</dbReference>
<feature type="region of interest" description="Disordered" evidence="1">
    <location>
        <begin position="213"/>
        <end position="261"/>
    </location>
</feature>
<protein>
    <recommendedName>
        <fullName evidence="4">TonB C-terminal domain-containing protein</fullName>
    </recommendedName>
</protein>
<dbReference type="Gene3D" id="3.30.1150.10">
    <property type="match status" value="1"/>
</dbReference>
<accession>A0A7Z9BTK5</accession>
<keyword evidence="3" id="KW-1185">Reference proteome</keyword>
<feature type="compositionally biased region" description="Low complexity" evidence="1">
    <location>
        <begin position="443"/>
        <end position="472"/>
    </location>
</feature>
<evidence type="ECO:0008006" key="4">
    <source>
        <dbReference type="Google" id="ProtNLM"/>
    </source>
</evidence>
<dbReference type="Proteomes" id="UP000182190">
    <property type="component" value="Unassembled WGS sequence"/>
</dbReference>
<feature type="region of interest" description="Disordered" evidence="1">
    <location>
        <begin position="166"/>
        <end position="196"/>
    </location>
</feature>
<feature type="compositionally biased region" description="Pro residues" evidence="1">
    <location>
        <begin position="418"/>
        <end position="429"/>
    </location>
</feature>
<dbReference type="EMBL" id="CZCS02000208">
    <property type="protein sequence ID" value="VXD22484.1"/>
    <property type="molecule type" value="Genomic_DNA"/>
</dbReference>
<feature type="region of interest" description="Disordered" evidence="1">
    <location>
        <begin position="399"/>
        <end position="472"/>
    </location>
</feature>
<name>A0A7Z9BTK5_9CYAN</name>
<evidence type="ECO:0000313" key="2">
    <source>
        <dbReference type="EMBL" id="VXD22484.1"/>
    </source>
</evidence>
<feature type="compositionally biased region" description="Polar residues" evidence="1">
    <location>
        <begin position="221"/>
        <end position="230"/>
    </location>
</feature>
<feature type="compositionally biased region" description="Pro residues" evidence="1">
    <location>
        <begin position="239"/>
        <end position="256"/>
    </location>
</feature>
<proteinExistence type="predicted"/>
<evidence type="ECO:0000256" key="1">
    <source>
        <dbReference type="SAM" id="MobiDB-lite"/>
    </source>
</evidence>
<dbReference type="SUPFAM" id="SSF74653">
    <property type="entry name" value="TolA/TonB C-terminal domain"/>
    <property type="match status" value="1"/>
</dbReference>
<comment type="caution">
    <text evidence="2">The sequence shown here is derived from an EMBL/GenBank/DDBJ whole genome shotgun (WGS) entry which is preliminary data.</text>
</comment>
<reference evidence="2" key="1">
    <citation type="submission" date="2019-10" db="EMBL/GenBank/DDBJ databases">
        <authorList>
            <consortium name="Genoscope - CEA"/>
            <person name="William W."/>
        </authorList>
    </citation>
    <scope>NUCLEOTIDE SEQUENCE [LARGE SCALE GENOMIC DNA]</scope>
    <source>
        <strain evidence="2">BBR_PRJEB10994</strain>
    </source>
</reference>
<dbReference type="AlphaFoldDB" id="A0A7Z9BTK5"/>
<dbReference type="OrthoDB" id="468524at2"/>
<gene>
    <name evidence="2" type="ORF">PL9631_660071</name>
</gene>
<evidence type="ECO:0000313" key="3">
    <source>
        <dbReference type="Proteomes" id="UP000182190"/>
    </source>
</evidence>